<proteinExistence type="predicted"/>
<dbReference type="AlphaFoldDB" id="A0A382B8U2"/>
<evidence type="ECO:0000313" key="1">
    <source>
        <dbReference type="EMBL" id="SVB10230.1"/>
    </source>
</evidence>
<sequence length="52" mass="6268">MHEGPLWETFLDGDNEPLEMLLCSEPRYKEDESENYDWEEEIKYELPSLFGL</sequence>
<organism evidence="1">
    <name type="scientific">marine metagenome</name>
    <dbReference type="NCBI Taxonomy" id="408172"/>
    <lineage>
        <taxon>unclassified sequences</taxon>
        <taxon>metagenomes</taxon>
        <taxon>ecological metagenomes</taxon>
    </lineage>
</organism>
<protein>
    <submittedName>
        <fullName evidence="1">Uncharacterized protein</fullName>
    </submittedName>
</protein>
<dbReference type="EMBL" id="UINC01028729">
    <property type="protein sequence ID" value="SVB10230.1"/>
    <property type="molecule type" value="Genomic_DNA"/>
</dbReference>
<name>A0A382B8U2_9ZZZZ</name>
<accession>A0A382B8U2</accession>
<reference evidence="1" key="1">
    <citation type="submission" date="2018-05" db="EMBL/GenBank/DDBJ databases">
        <authorList>
            <person name="Lanie J.A."/>
            <person name="Ng W.-L."/>
            <person name="Kazmierczak K.M."/>
            <person name="Andrzejewski T.M."/>
            <person name="Davidsen T.M."/>
            <person name="Wayne K.J."/>
            <person name="Tettelin H."/>
            <person name="Glass J.I."/>
            <person name="Rusch D."/>
            <person name="Podicherti R."/>
            <person name="Tsui H.-C.T."/>
            <person name="Winkler M.E."/>
        </authorList>
    </citation>
    <scope>NUCLEOTIDE SEQUENCE</scope>
</reference>
<gene>
    <name evidence="1" type="ORF">METZ01_LOCUS163084</name>
</gene>